<comment type="caution">
    <text evidence="1">The sequence shown here is derived from an EMBL/GenBank/DDBJ whole genome shotgun (WGS) entry which is preliminary data.</text>
</comment>
<sequence length="113" mass="13163">MKMNVELNENQIPESESMTLNSEPLIGVICQQMHQICTTSIKIKSRIIQKRKRKRNAAMNPREENPIENPIENSIEMKQCLSQLLLIEQLFNDLQHVKELVSLLDDQLIIYGF</sequence>
<evidence type="ECO:0000313" key="1">
    <source>
        <dbReference type="EMBL" id="CAD8149427.1"/>
    </source>
</evidence>
<keyword evidence="2" id="KW-1185">Reference proteome</keyword>
<evidence type="ECO:0000313" key="2">
    <source>
        <dbReference type="Proteomes" id="UP000683925"/>
    </source>
</evidence>
<organism evidence="1 2">
    <name type="scientific">Paramecium octaurelia</name>
    <dbReference type="NCBI Taxonomy" id="43137"/>
    <lineage>
        <taxon>Eukaryota</taxon>
        <taxon>Sar</taxon>
        <taxon>Alveolata</taxon>
        <taxon>Ciliophora</taxon>
        <taxon>Intramacronucleata</taxon>
        <taxon>Oligohymenophorea</taxon>
        <taxon>Peniculida</taxon>
        <taxon>Parameciidae</taxon>
        <taxon>Paramecium</taxon>
    </lineage>
</organism>
<proteinExistence type="predicted"/>
<dbReference type="OrthoDB" id="10494753at2759"/>
<dbReference type="OMA" id="HQICTTS"/>
<dbReference type="EMBL" id="CAJJDP010000022">
    <property type="protein sequence ID" value="CAD8149427.1"/>
    <property type="molecule type" value="Genomic_DNA"/>
</dbReference>
<reference evidence="1" key="1">
    <citation type="submission" date="2021-01" db="EMBL/GenBank/DDBJ databases">
        <authorList>
            <consortium name="Genoscope - CEA"/>
            <person name="William W."/>
        </authorList>
    </citation>
    <scope>NUCLEOTIDE SEQUENCE</scope>
</reference>
<accession>A0A8S1TCM5</accession>
<protein>
    <submittedName>
        <fullName evidence="1">Uncharacterized protein</fullName>
    </submittedName>
</protein>
<gene>
    <name evidence="1" type="ORF">POCTA_138.1.T0220225</name>
</gene>
<dbReference type="Proteomes" id="UP000683925">
    <property type="component" value="Unassembled WGS sequence"/>
</dbReference>
<name>A0A8S1TCM5_PAROT</name>
<dbReference type="AlphaFoldDB" id="A0A8S1TCM5"/>